<comment type="caution">
    <text evidence="2">The sequence shown here is derived from an EMBL/GenBank/DDBJ whole genome shotgun (WGS) entry which is preliminary data.</text>
</comment>
<dbReference type="GeneID" id="23632988"/>
<evidence type="ECO:0000313" key="2">
    <source>
        <dbReference type="EMBL" id="KHO10859.1"/>
    </source>
</evidence>
<keyword evidence="3" id="KW-1185">Reference proteome</keyword>
<dbReference type="RefSeq" id="XP_011411837.1">
    <property type="nucleotide sequence ID" value="XM_011413535.1"/>
</dbReference>
<dbReference type="Proteomes" id="UP000002498">
    <property type="component" value="Unassembled WGS sequence"/>
</dbReference>
<accession>A0A0B2XFQ9</accession>
<protein>
    <submittedName>
        <fullName evidence="2">Transcription initiation factor TFIIA, small subunit</fullName>
    </submittedName>
</protein>
<gene>
    <name evidence="2" type="ORF">MAA_11540</name>
</gene>
<proteinExistence type="predicted"/>
<sequence length="90" mass="9789">MDFGAMQSEPADSSNIEMSRCPAPAQCSQSANVAKQALDIWDIDLRGLASCQRSQLQKGQVGYHVDINEAINIGRRLDTRTRARVQGPGS</sequence>
<organism evidence="2 3">
    <name type="scientific">Metarhizium robertsii (strain ARSEF 23 / ATCC MYA-3075)</name>
    <name type="common">Metarhizium anisopliae (strain ARSEF 23)</name>
    <dbReference type="NCBI Taxonomy" id="655844"/>
    <lineage>
        <taxon>Eukaryota</taxon>
        <taxon>Fungi</taxon>
        <taxon>Dikarya</taxon>
        <taxon>Ascomycota</taxon>
        <taxon>Pezizomycotina</taxon>
        <taxon>Sordariomycetes</taxon>
        <taxon>Hypocreomycetidae</taxon>
        <taxon>Hypocreales</taxon>
        <taxon>Clavicipitaceae</taxon>
        <taxon>Metarhizium</taxon>
    </lineage>
</organism>
<dbReference type="KEGG" id="maj:MAA_11540"/>
<dbReference type="HOGENOM" id="CLU_2441327_0_0_1"/>
<dbReference type="EMBL" id="ADNJ02000009">
    <property type="protein sequence ID" value="KHO10859.1"/>
    <property type="molecule type" value="Genomic_DNA"/>
</dbReference>
<dbReference type="GO" id="GO:0003743">
    <property type="term" value="F:translation initiation factor activity"/>
    <property type="evidence" value="ECO:0007669"/>
    <property type="project" value="UniProtKB-KW"/>
</dbReference>
<dbReference type="AlphaFoldDB" id="A0A0B2XFQ9"/>
<reference evidence="2 3" key="2">
    <citation type="journal article" date="2014" name="Proc. Natl. Acad. Sci. U.S.A.">
        <title>Trajectory and genomic determinants of fungal-pathogen speciation and host adaptation.</title>
        <authorList>
            <person name="Hu X."/>
            <person name="Xiao G."/>
            <person name="Zheng P."/>
            <person name="Shang Y."/>
            <person name="Su Y."/>
            <person name="Zhang X."/>
            <person name="Liu X."/>
            <person name="Zhan S."/>
            <person name="St Leger R.J."/>
            <person name="Wang C."/>
        </authorList>
    </citation>
    <scope>GENOME REANNOTATION</scope>
    <source>
        <strain evidence="3">ARSEF 23 / ATCC MYA-3075</strain>
    </source>
</reference>
<reference evidence="2 3" key="1">
    <citation type="journal article" date="2011" name="PLoS Genet.">
        <title>Genome sequencing and comparative transcriptomics of the model entomopathogenic fungi Metarhizium anisopliae and M. acridum.</title>
        <authorList>
            <person name="Gao Q."/>
            <person name="Jin K."/>
            <person name="Ying S.H."/>
            <person name="Zhang Y."/>
            <person name="Xiao G."/>
            <person name="Shang Y."/>
            <person name="Duan Z."/>
            <person name="Hu X."/>
            <person name="Xie X.Q."/>
            <person name="Zhou G."/>
            <person name="Peng G."/>
            <person name="Luo Z."/>
            <person name="Huang W."/>
            <person name="Wang B."/>
            <person name="Fang W."/>
            <person name="Wang S."/>
            <person name="Zhong Y."/>
            <person name="Ma L.J."/>
            <person name="St Leger R.J."/>
            <person name="Zhao G.P."/>
            <person name="Pei Y."/>
            <person name="Feng M.G."/>
            <person name="Xia Y."/>
            <person name="Wang C."/>
        </authorList>
    </citation>
    <scope>NUCLEOTIDE SEQUENCE [LARGE SCALE GENOMIC DNA]</scope>
    <source>
        <strain evidence="3">ARSEF 23 / ATCC MYA-3075</strain>
    </source>
</reference>
<feature type="region of interest" description="Disordered" evidence="1">
    <location>
        <begin position="1"/>
        <end position="20"/>
    </location>
</feature>
<name>A0A0B2XFQ9_METRA</name>
<evidence type="ECO:0000313" key="3">
    <source>
        <dbReference type="Proteomes" id="UP000002498"/>
    </source>
</evidence>
<evidence type="ECO:0000256" key="1">
    <source>
        <dbReference type="SAM" id="MobiDB-lite"/>
    </source>
</evidence>